<dbReference type="InterPro" id="IPR011075">
    <property type="entry name" value="TetR_C"/>
</dbReference>
<keyword evidence="2 4" id="KW-0238">DNA-binding</keyword>
<dbReference type="Pfam" id="PF16925">
    <property type="entry name" value="TetR_C_13"/>
    <property type="match status" value="1"/>
</dbReference>
<evidence type="ECO:0000256" key="1">
    <source>
        <dbReference type="ARBA" id="ARBA00023015"/>
    </source>
</evidence>
<dbReference type="SUPFAM" id="SSF48498">
    <property type="entry name" value="Tetracyclin repressor-like, C-terminal domain"/>
    <property type="match status" value="1"/>
</dbReference>
<organism evidence="6 7">
    <name type="scientific">Mucilaginibacter jinjuensis</name>
    <dbReference type="NCBI Taxonomy" id="1176721"/>
    <lineage>
        <taxon>Bacteria</taxon>
        <taxon>Pseudomonadati</taxon>
        <taxon>Bacteroidota</taxon>
        <taxon>Sphingobacteriia</taxon>
        <taxon>Sphingobacteriales</taxon>
        <taxon>Sphingobacteriaceae</taxon>
        <taxon>Mucilaginibacter</taxon>
    </lineage>
</organism>
<dbReference type="Proteomes" id="UP001216139">
    <property type="component" value="Chromosome"/>
</dbReference>
<dbReference type="InterPro" id="IPR036271">
    <property type="entry name" value="Tet_transcr_reg_TetR-rel_C_sf"/>
</dbReference>
<sequence>MKQSKTDRTRAHIIRTTAAIFNKKGYAGTSIKDITEATKLTSGSIYGNFANKEDVALAALDYNITCFCGVLLKEVNKHKNTRDKLLGFITPFHSSARSPFPVGGCPMVNALKEADDTLERFRKKAGEGMLAWKRELVSIIDQGITEGGFKPDTDAVKIATHIVALCEYGTLMYSATKSIKQADEIIDMAMDVAKSIMLNP</sequence>
<dbReference type="InterPro" id="IPR001647">
    <property type="entry name" value="HTH_TetR"/>
</dbReference>
<dbReference type="Pfam" id="PF00440">
    <property type="entry name" value="TetR_N"/>
    <property type="match status" value="1"/>
</dbReference>
<evidence type="ECO:0000313" key="7">
    <source>
        <dbReference type="Proteomes" id="UP001216139"/>
    </source>
</evidence>
<dbReference type="EMBL" id="CP117167">
    <property type="protein sequence ID" value="WCT13295.1"/>
    <property type="molecule type" value="Genomic_DNA"/>
</dbReference>
<dbReference type="InterPro" id="IPR009057">
    <property type="entry name" value="Homeodomain-like_sf"/>
</dbReference>
<evidence type="ECO:0000313" key="6">
    <source>
        <dbReference type="EMBL" id="WCT13295.1"/>
    </source>
</evidence>
<evidence type="ECO:0000256" key="3">
    <source>
        <dbReference type="ARBA" id="ARBA00023163"/>
    </source>
</evidence>
<dbReference type="PRINTS" id="PR00455">
    <property type="entry name" value="HTHTETR"/>
</dbReference>
<evidence type="ECO:0000259" key="5">
    <source>
        <dbReference type="PROSITE" id="PS50977"/>
    </source>
</evidence>
<name>A0ABY7T9W7_9SPHI</name>
<keyword evidence="1" id="KW-0805">Transcription regulation</keyword>
<gene>
    <name evidence="6" type="ORF">PQO05_05035</name>
</gene>
<keyword evidence="7" id="KW-1185">Reference proteome</keyword>
<evidence type="ECO:0000256" key="4">
    <source>
        <dbReference type="PROSITE-ProRule" id="PRU00335"/>
    </source>
</evidence>
<dbReference type="Gene3D" id="1.10.357.10">
    <property type="entry name" value="Tetracycline Repressor, domain 2"/>
    <property type="match status" value="1"/>
</dbReference>
<dbReference type="SUPFAM" id="SSF46689">
    <property type="entry name" value="Homeodomain-like"/>
    <property type="match status" value="1"/>
</dbReference>
<dbReference type="PANTHER" id="PTHR47506:SF3">
    <property type="entry name" value="HTH-TYPE TRANSCRIPTIONAL REGULATOR LMRA"/>
    <property type="match status" value="1"/>
</dbReference>
<reference evidence="6 7" key="1">
    <citation type="submission" date="2023-02" db="EMBL/GenBank/DDBJ databases">
        <title>Genome sequence of Mucilaginibacter jinjuensis strain KACC 16571.</title>
        <authorList>
            <person name="Kim S."/>
            <person name="Heo J."/>
            <person name="Kwon S.-W."/>
        </authorList>
    </citation>
    <scope>NUCLEOTIDE SEQUENCE [LARGE SCALE GENOMIC DNA]</scope>
    <source>
        <strain evidence="6 7">KACC 16571</strain>
    </source>
</reference>
<protein>
    <submittedName>
        <fullName evidence="6">TetR/AcrR family transcriptional regulator</fullName>
    </submittedName>
</protein>
<keyword evidence="3" id="KW-0804">Transcription</keyword>
<proteinExistence type="predicted"/>
<feature type="domain" description="HTH tetR-type" evidence="5">
    <location>
        <begin position="7"/>
        <end position="67"/>
    </location>
</feature>
<evidence type="ECO:0000256" key="2">
    <source>
        <dbReference type="ARBA" id="ARBA00023125"/>
    </source>
</evidence>
<dbReference type="PANTHER" id="PTHR47506">
    <property type="entry name" value="TRANSCRIPTIONAL REGULATORY PROTEIN"/>
    <property type="match status" value="1"/>
</dbReference>
<feature type="DNA-binding region" description="H-T-H motif" evidence="4">
    <location>
        <begin position="30"/>
        <end position="49"/>
    </location>
</feature>
<dbReference type="PROSITE" id="PS50977">
    <property type="entry name" value="HTH_TETR_2"/>
    <property type="match status" value="1"/>
</dbReference>
<accession>A0ABY7T9W7</accession>
<dbReference type="RefSeq" id="WP_273631580.1">
    <property type="nucleotide sequence ID" value="NZ_CP117167.1"/>
</dbReference>